<dbReference type="EMBL" id="JARK01001463">
    <property type="protein sequence ID" value="EYB98888.1"/>
    <property type="molecule type" value="Genomic_DNA"/>
</dbReference>
<feature type="domain" description="Helix-turn-helix" evidence="1">
    <location>
        <begin position="126"/>
        <end position="178"/>
    </location>
</feature>
<evidence type="ECO:0000259" key="1">
    <source>
        <dbReference type="Pfam" id="PF26215"/>
    </source>
</evidence>
<accession>A0A016T7D3</accession>
<dbReference type="Pfam" id="PF26215">
    <property type="entry name" value="HTH_animal"/>
    <property type="match status" value="1"/>
</dbReference>
<gene>
    <name evidence="2" type="primary">Acey_s0127.g1402</name>
    <name evidence="2" type="ORF">Y032_0127g1402</name>
</gene>
<evidence type="ECO:0000313" key="2">
    <source>
        <dbReference type="EMBL" id="EYB98888.1"/>
    </source>
</evidence>
<reference evidence="3" key="1">
    <citation type="journal article" date="2015" name="Nat. Genet.">
        <title>The genome and transcriptome of the zoonotic hookworm Ancylostoma ceylanicum identify infection-specific gene families.</title>
        <authorList>
            <person name="Schwarz E.M."/>
            <person name="Hu Y."/>
            <person name="Antoshechkin I."/>
            <person name="Miller M.M."/>
            <person name="Sternberg P.W."/>
            <person name="Aroian R.V."/>
        </authorList>
    </citation>
    <scope>NUCLEOTIDE SEQUENCE</scope>
    <source>
        <strain evidence="3">HY135</strain>
    </source>
</reference>
<proteinExistence type="predicted"/>
<keyword evidence="3" id="KW-1185">Reference proteome</keyword>
<dbReference type="InterPro" id="IPR058912">
    <property type="entry name" value="HTH_animal"/>
</dbReference>
<sequence length="223" mass="25372">MLLLKACLTCNAFRWYGKYFAQIRGLAMEQRLAPTLAIAFTARIEQPALECRPLLYCRYIDDCFVICATQAEMDKCFHLMNEQSEHIKLTRDKPTNGCLPFLNVQLRITEGVYWTKWYRKPSSKNILVHFLSAHPTHMKRAVVTNIFRTATKVCSGPAEKEESLVLARQIAASNGYEDYASTSKRRREVLVKNRDPATAGKIPFYLPFISDEVSTAIRGGGLL</sequence>
<comment type="caution">
    <text evidence="2">The sequence shown here is derived from an EMBL/GenBank/DDBJ whole genome shotgun (WGS) entry which is preliminary data.</text>
</comment>
<dbReference type="AlphaFoldDB" id="A0A016T7D3"/>
<dbReference type="Proteomes" id="UP000024635">
    <property type="component" value="Unassembled WGS sequence"/>
</dbReference>
<dbReference type="PANTHER" id="PTHR21301:SF10">
    <property type="entry name" value="REVERSE TRANSCRIPTASE DOMAIN-CONTAINING PROTEIN"/>
    <property type="match status" value="1"/>
</dbReference>
<dbReference type="OrthoDB" id="5988153at2759"/>
<organism evidence="2 3">
    <name type="scientific">Ancylostoma ceylanicum</name>
    <dbReference type="NCBI Taxonomy" id="53326"/>
    <lineage>
        <taxon>Eukaryota</taxon>
        <taxon>Metazoa</taxon>
        <taxon>Ecdysozoa</taxon>
        <taxon>Nematoda</taxon>
        <taxon>Chromadorea</taxon>
        <taxon>Rhabditida</taxon>
        <taxon>Rhabditina</taxon>
        <taxon>Rhabditomorpha</taxon>
        <taxon>Strongyloidea</taxon>
        <taxon>Ancylostomatidae</taxon>
        <taxon>Ancylostomatinae</taxon>
        <taxon>Ancylostoma</taxon>
    </lineage>
</organism>
<dbReference type="STRING" id="53326.A0A016T7D3"/>
<dbReference type="PANTHER" id="PTHR21301">
    <property type="entry name" value="REVERSE TRANSCRIPTASE"/>
    <property type="match status" value="1"/>
</dbReference>
<name>A0A016T7D3_9BILA</name>
<evidence type="ECO:0000313" key="3">
    <source>
        <dbReference type="Proteomes" id="UP000024635"/>
    </source>
</evidence>
<protein>
    <recommendedName>
        <fullName evidence="1">Helix-turn-helix domain-containing protein</fullName>
    </recommendedName>
</protein>